<keyword evidence="5 9" id="KW-0560">Oxidoreductase</keyword>
<dbReference type="PRINTS" id="PR00385">
    <property type="entry name" value="P450"/>
</dbReference>
<dbReference type="InterPro" id="IPR036396">
    <property type="entry name" value="Cyt_P450_sf"/>
</dbReference>
<evidence type="ECO:0000313" key="12">
    <source>
        <dbReference type="Proteomes" id="UP001215280"/>
    </source>
</evidence>
<keyword evidence="6 8" id="KW-0408">Iron</keyword>
<dbReference type="GO" id="GO:0016705">
    <property type="term" value="F:oxidoreductase activity, acting on paired donors, with incorporation or reduction of molecular oxygen"/>
    <property type="evidence" value="ECO:0007669"/>
    <property type="project" value="InterPro"/>
</dbReference>
<gene>
    <name evidence="11" type="ORF">DFH07DRAFT_857883</name>
</gene>
<accession>A0AAD7HI92</accession>
<dbReference type="EMBL" id="JARJLG010000269">
    <property type="protein sequence ID" value="KAJ7721345.1"/>
    <property type="molecule type" value="Genomic_DNA"/>
</dbReference>
<comment type="cofactor">
    <cofactor evidence="1 8">
        <name>heme</name>
        <dbReference type="ChEBI" id="CHEBI:30413"/>
    </cofactor>
</comment>
<dbReference type="SUPFAM" id="SSF48264">
    <property type="entry name" value="Cytochrome P450"/>
    <property type="match status" value="1"/>
</dbReference>
<reference evidence="11" key="1">
    <citation type="submission" date="2023-03" db="EMBL/GenBank/DDBJ databases">
        <title>Massive genome expansion in bonnet fungi (Mycena s.s.) driven by repeated elements and novel gene families across ecological guilds.</title>
        <authorList>
            <consortium name="Lawrence Berkeley National Laboratory"/>
            <person name="Harder C.B."/>
            <person name="Miyauchi S."/>
            <person name="Viragh M."/>
            <person name="Kuo A."/>
            <person name="Thoen E."/>
            <person name="Andreopoulos B."/>
            <person name="Lu D."/>
            <person name="Skrede I."/>
            <person name="Drula E."/>
            <person name="Henrissat B."/>
            <person name="Morin E."/>
            <person name="Kohler A."/>
            <person name="Barry K."/>
            <person name="LaButti K."/>
            <person name="Morin E."/>
            <person name="Salamov A."/>
            <person name="Lipzen A."/>
            <person name="Mereny Z."/>
            <person name="Hegedus B."/>
            <person name="Baldrian P."/>
            <person name="Stursova M."/>
            <person name="Weitz H."/>
            <person name="Taylor A."/>
            <person name="Grigoriev I.V."/>
            <person name="Nagy L.G."/>
            <person name="Martin F."/>
            <person name="Kauserud H."/>
        </authorList>
    </citation>
    <scope>NUCLEOTIDE SEQUENCE</scope>
    <source>
        <strain evidence="11">CBHHK188m</strain>
    </source>
</reference>
<evidence type="ECO:0000256" key="9">
    <source>
        <dbReference type="RuleBase" id="RU000461"/>
    </source>
</evidence>
<comment type="caution">
    <text evidence="11">The sequence shown here is derived from an EMBL/GenBank/DDBJ whole genome shotgun (WGS) entry which is preliminary data.</text>
</comment>
<dbReference type="Pfam" id="PF00067">
    <property type="entry name" value="p450"/>
    <property type="match status" value="1"/>
</dbReference>
<name>A0AAD7HI92_9AGAR</name>
<dbReference type="InterPro" id="IPR017972">
    <property type="entry name" value="Cyt_P450_CS"/>
</dbReference>
<evidence type="ECO:0000256" key="4">
    <source>
        <dbReference type="ARBA" id="ARBA00022723"/>
    </source>
</evidence>
<dbReference type="InterPro" id="IPR002401">
    <property type="entry name" value="Cyt_P450_E_grp-I"/>
</dbReference>
<dbReference type="PROSITE" id="PS00086">
    <property type="entry name" value="CYTOCHROME_P450"/>
    <property type="match status" value="1"/>
</dbReference>
<dbReference type="GO" id="GO:0020037">
    <property type="term" value="F:heme binding"/>
    <property type="evidence" value="ECO:0007669"/>
    <property type="project" value="InterPro"/>
</dbReference>
<dbReference type="InterPro" id="IPR047146">
    <property type="entry name" value="Cyt_P450_E_CYP52_fungi"/>
</dbReference>
<dbReference type="Gene3D" id="1.10.630.10">
    <property type="entry name" value="Cytochrome P450"/>
    <property type="match status" value="1"/>
</dbReference>
<evidence type="ECO:0000256" key="8">
    <source>
        <dbReference type="PIRSR" id="PIRSR602401-1"/>
    </source>
</evidence>
<dbReference type="Proteomes" id="UP001215280">
    <property type="component" value="Unassembled WGS sequence"/>
</dbReference>
<keyword evidence="7 9" id="KW-0503">Monooxygenase</keyword>
<keyword evidence="10" id="KW-0472">Membrane</keyword>
<dbReference type="AlphaFoldDB" id="A0AAD7HI92"/>
<sequence length="640" mass="72483">MANPFKILRSPIRPRKSIEWANLGHGTAFESVSVKILWRCDIGMLSDRRTLSHSLLPSAMVVVPPGILYLTRTLPVFALPSIATYVIFTKLHQLDGSRWIPVLAAVLVQPIVFGLSLLYTSIAAWRDTARRGAIPMPQIPDRWPGGLTNLALLGKSLESGYPADAFHEWFEKYGNTIIVRLLFENRIGTTEPANIKAILATEFANYWKGPADSERGNSLLGTGVFNTDDEMWKFHRSMTRPFFSRERISDFDIFDKHANDAIGQAAARLRQGYAVDIQDVASRFTLDSATEFLFGKSADSLSAGLAYPDSSSQKNPPSFLNHPSNTFVNAFLEAQRLHVARSRFGTKWPLNEFWKDRVKPHRQVIDQFIEPILNDALAEKARLNAEPKDSKKEAETLLSHLLQGTDDKQIIRDEILNILVAGRDTTSATLTFAVYMLAEHPDMTRRLRGEILDKIGSSRRPTHDDMKTMPYLRAFINETLRLYPPVPIDSRTSKNATTWPAAGGRPFYVPANAKIIYIVFLMHRRTDLWGPDALEFDPDRFMDERLHKYLTPNPYMFLPFNAGPRICLGQQFAYQEASFFLVRLLQKFKVFTLAPDAQPEEMKPPASWKSSPMKGREKITFGANLTMYAKGGLWVRMEEA</sequence>
<evidence type="ECO:0000256" key="3">
    <source>
        <dbReference type="ARBA" id="ARBA00022617"/>
    </source>
</evidence>
<comment type="similarity">
    <text evidence="2 9">Belongs to the cytochrome P450 family.</text>
</comment>
<dbReference type="CDD" id="cd11063">
    <property type="entry name" value="CYP52"/>
    <property type="match status" value="1"/>
</dbReference>
<keyword evidence="3 8" id="KW-0349">Heme</keyword>
<organism evidence="11 12">
    <name type="scientific">Mycena maculata</name>
    <dbReference type="NCBI Taxonomy" id="230809"/>
    <lineage>
        <taxon>Eukaryota</taxon>
        <taxon>Fungi</taxon>
        <taxon>Dikarya</taxon>
        <taxon>Basidiomycota</taxon>
        <taxon>Agaricomycotina</taxon>
        <taxon>Agaricomycetes</taxon>
        <taxon>Agaricomycetidae</taxon>
        <taxon>Agaricales</taxon>
        <taxon>Marasmiineae</taxon>
        <taxon>Mycenaceae</taxon>
        <taxon>Mycena</taxon>
    </lineage>
</organism>
<dbReference type="GO" id="GO:0004497">
    <property type="term" value="F:monooxygenase activity"/>
    <property type="evidence" value="ECO:0007669"/>
    <property type="project" value="UniProtKB-KW"/>
</dbReference>
<evidence type="ECO:0000256" key="10">
    <source>
        <dbReference type="SAM" id="Phobius"/>
    </source>
</evidence>
<evidence type="ECO:0000256" key="7">
    <source>
        <dbReference type="ARBA" id="ARBA00023033"/>
    </source>
</evidence>
<keyword evidence="12" id="KW-1185">Reference proteome</keyword>
<evidence type="ECO:0000256" key="1">
    <source>
        <dbReference type="ARBA" id="ARBA00001971"/>
    </source>
</evidence>
<feature type="binding site" description="axial binding residue" evidence="8">
    <location>
        <position position="567"/>
    </location>
    <ligand>
        <name>heme</name>
        <dbReference type="ChEBI" id="CHEBI:30413"/>
    </ligand>
    <ligandPart>
        <name>Fe</name>
        <dbReference type="ChEBI" id="CHEBI:18248"/>
    </ligandPart>
</feature>
<feature type="transmembrane region" description="Helical" evidence="10">
    <location>
        <begin position="67"/>
        <end position="88"/>
    </location>
</feature>
<dbReference type="PANTHER" id="PTHR24287">
    <property type="entry name" value="P450, PUTATIVE (EUROFUNG)-RELATED"/>
    <property type="match status" value="1"/>
</dbReference>
<dbReference type="GO" id="GO:0005506">
    <property type="term" value="F:iron ion binding"/>
    <property type="evidence" value="ECO:0007669"/>
    <property type="project" value="InterPro"/>
</dbReference>
<feature type="transmembrane region" description="Helical" evidence="10">
    <location>
        <begin position="100"/>
        <end position="125"/>
    </location>
</feature>
<dbReference type="InterPro" id="IPR001128">
    <property type="entry name" value="Cyt_P450"/>
</dbReference>
<proteinExistence type="inferred from homology"/>
<protein>
    <submittedName>
        <fullName evidence="11">Cytochrome P450</fullName>
    </submittedName>
</protein>
<evidence type="ECO:0000313" key="11">
    <source>
        <dbReference type="EMBL" id="KAJ7721345.1"/>
    </source>
</evidence>
<dbReference type="PANTHER" id="PTHR24287:SF1">
    <property type="entry name" value="P450, PUTATIVE (EUROFUNG)-RELATED"/>
    <property type="match status" value="1"/>
</dbReference>
<keyword evidence="4 8" id="KW-0479">Metal-binding</keyword>
<keyword evidence="10" id="KW-1133">Transmembrane helix</keyword>
<evidence type="ECO:0000256" key="6">
    <source>
        <dbReference type="ARBA" id="ARBA00023004"/>
    </source>
</evidence>
<keyword evidence="10" id="KW-0812">Transmembrane</keyword>
<evidence type="ECO:0000256" key="2">
    <source>
        <dbReference type="ARBA" id="ARBA00010617"/>
    </source>
</evidence>
<evidence type="ECO:0000256" key="5">
    <source>
        <dbReference type="ARBA" id="ARBA00023002"/>
    </source>
</evidence>
<dbReference type="PRINTS" id="PR00463">
    <property type="entry name" value="EP450I"/>
</dbReference>